<feature type="signal peptide" evidence="1">
    <location>
        <begin position="1"/>
        <end position="23"/>
    </location>
</feature>
<name>S4NML7_9NEOP</name>
<keyword evidence="1" id="KW-0732">Signal</keyword>
<dbReference type="AlphaFoldDB" id="S4NML7"/>
<sequence>MQRRVIHCFLGFWIWNTTNTAQAALEQESYFTIKWIQHRIKKLILQSNGFTVSSFQQKQKEKKPPERR</sequence>
<feature type="chain" id="PRO_5004531748" description="Secreted protein" evidence="1">
    <location>
        <begin position="24"/>
        <end position="68"/>
    </location>
</feature>
<reference evidence="2" key="2">
    <citation type="submission" date="2013-05" db="EMBL/GenBank/DDBJ databases">
        <authorList>
            <person name="Carter J.-M."/>
            <person name="Baker S.C."/>
            <person name="Pink R."/>
            <person name="Carter D.R.F."/>
            <person name="Collins A."/>
            <person name="Tomlin J."/>
            <person name="Gibbs M."/>
            <person name="Breuker C.J."/>
        </authorList>
    </citation>
    <scope>NUCLEOTIDE SEQUENCE</scope>
    <source>
        <tissue evidence="2">Ovary</tissue>
    </source>
</reference>
<dbReference type="EMBL" id="GAIX01014271">
    <property type="protein sequence ID" value="JAA78289.1"/>
    <property type="molecule type" value="Transcribed_RNA"/>
</dbReference>
<organism evidence="2">
    <name type="scientific">Pararge aegeria</name>
    <name type="common">speckled wood butterfly</name>
    <dbReference type="NCBI Taxonomy" id="116150"/>
    <lineage>
        <taxon>Eukaryota</taxon>
        <taxon>Metazoa</taxon>
        <taxon>Ecdysozoa</taxon>
        <taxon>Arthropoda</taxon>
        <taxon>Hexapoda</taxon>
        <taxon>Insecta</taxon>
        <taxon>Pterygota</taxon>
        <taxon>Neoptera</taxon>
        <taxon>Endopterygota</taxon>
        <taxon>Lepidoptera</taxon>
        <taxon>Glossata</taxon>
        <taxon>Ditrysia</taxon>
        <taxon>Papilionoidea</taxon>
        <taxon>Nymphalidae</taxon>
        <taxon>Satyrinae</taxon>
        <taxon>Satyrini</taxon>
        <taxon>Parargina</taxon>
        <taxon>Pararge</taxon>
    </lineage>
</organism>
<evidence type="ECO:0008006" key="3">
    <source>
        <dbReference type="Google" id="ProtNLM"/>
    </source>
</evidence>
<evidence type="ECO:0000256" key="1">
    <source>
        <dbReference type="SAM" id="SignalP"/>
    </source>
</evidence>
<proteinExistence type="predicted"/>
<accession>S4NML7</accession>
<feature type="non-terminal residue" evidence="2">
    <location>
        <position position="68"/>
    </location>
</feature>
<evidence type="ECO:0000313" key="2">
    <source>
        <dbReference type="EMBL" id="JAA78289.1"/>
    </source>
</evidence>
<protein>
    <recommendedName>
        <fullName evidence="3">Secreted protein</fullName>
    </recommendedName>
</protein>
<reference evidence="2" key="1">
    <citation type="journal article" date="2013" name="BMC Genomics">
        <title>Unscrambling butterfly oogenesis.</title>
        <authorList>
            <person name="Carter J.M."/>
            <person name="Baker S.C."/>
            <person name="Pink R."/>
            <person name="Carter D.R."/>
            <person name="Collins A."/>
            <person name="Tomlin J."/>
            <person name="Gibbs M."/>
            <person name="Breuker C.J."/>
        </authorList>
    </citation>
    <scope>NUCLEOTIDE SEQUENCE</scope>
    <source>
        <tissue evidence="2">Ovary</tissue>
    </source>
</reference>